<dbReference type="InterPro" id="IPR039425">
    <property type="entry name" value="RNA_pol_sigma-70-like"/>
</dbReference>
<evidence type="ECO:0000259" key="5">
    <source>
        <dbReference type="Pfam" id="PF04542"/>
    </source>
</evidence>
<dbReference type="EMBL" id="CP089982">
    <property type="protein sequence ID" value="WXA91255.1"/>
    <property type="molecule type" value="Genomic_DNA"/>
</dbReference>
<evidence type="ECO:0000259" key="6">
    <source>
        <dbReference type="Pfam" id="PF08281"/>
    </source>
</evidence>
<dbReference type="SUPFAM" id="SSF88946">
    <property type="entry name" value="Sigma2 domain of RNA polymerase sigma factors"/>
    <property type="match status" value="1"/>
</dbReference>
<dbReference type="InterPro" id="IPR014284">
    <property type="entry name" value="RNA_pol_sigma-70_dom"/>
</dbReference>
<reference evidence="7 8" key="1">
    <citation type="submission" date="2021-12" db="EMBL/GenBank/DDBJ databases">
        <title>Discovery of the Pendulisporaceae a myxobacterial family with distinct sporulation behavior and unique specialized metabolism.</title>
        <authorList>
            <person name="Garcia R."/>
            <person name="Popoff A."/>
            <person name="Bader C.D."/>
            <person name="Loehr J."/>
            <person name="Walesch S."/>
            <person name="Walt C."/>
            <person name="Boldt J."/>
            <person name="Bunk B."/>
            <person name="Haeckl F.J.F.P.J."/>
            <person name="Gunesch A.P."/>
            <person name="Birkelbach J."/>
            <person name="Nuebel U."/>
            <person name="Pietschmann T."/>
            <person name="Bach T."/>
            <person name="Mueller R."/>
        </authorList>
    </citation>
    <scope>NUCLEOTIDE SEQUENCE [LARGE SCALE GENOMIC DNA]</scope>
    <source>
        <strain evidence="7 8">MSr12523</strain>
    </source>
</reference>
<dbReference type="InterPro" id="IPR013325">
    <property type="entry name" value="RNA_pol_sigma_r2"/>
</dbReference>
<keyword evidence="8" id="KW-1185">Reference proteome</keyword>
<keyword evidence="4" id="KW-0804">Transcription</keyword>
<keyword evidence="3" id="KW-0731">Sigma factor</keyword>
<dbReference type="InterPro" id="IPR013249">
    <property type="entry name" value="RNA_pol_sigma70_r4_t2"/>
</dbReference>
<dbReference type="NCBIfam" id="TIGR02937">
    <property type="entry name" value="sigma70-ECF"/>
    <property type="match status" value="1"/>
</dbReference>
<dbReference type="Pfam" id="PF08281">
    <property type="entry name" value="Sigma70_r4_2"/>
    <property type="match status" value="1"/>
</dbReference>
<dbReference type="SUPFAM" id="SSF88659">
    <property type="entry name" value="Sigma3 and sigma4 domains of RNA polymerase sigma factors"/>
    <property type="match status" value="1"/>
</dbReference>
<dbReference type="Proteomes" id="UP001379533">
    <property type="component" value="Chromosome"/>
</dbReference>
<dbReference type="Pfam" id="PF04542">
    <property type="entry name" value="Sigma70_r2"/>
    <property type="match status" value="1"/>
</dbReference>
<organism evidence="7 8">
    <name type="scientific">Pendulispora brunnea</name>
    <dbReference type="NCBI Taxonomy" id="2905690"/>
    <lineage>
        <taxon>Bacteria</taxon>
        <taxon>Pseudomonadati</taxon>
        <taxon>Myxococcota</taxon>
        <taxon>Myxococcia</taxon>
        <taxon>Myxococcales</taxon>
        <taxon>Sorangiineae</taxon>
        <taxon>Pendulisporaceae</taxon>
        <taxon>Pendulispora</taxon>
    </lineage>
</organism>
<gene>
    <name evidence="7" type="ORF">LZC95_32965</name>
</gene>
<protein>
    <submittedName>
        <fullName evidence="7">RNA polymerase sigma factor</fullName>
    </submittedName>
</protein>
<evidence type="ECO:0000256" key="3">
    <source>
        <dbReference type="ARBA" id="ARBA00023082"/>
    </source>
</evidence>
<sequence length="280" mass="31871">MTTSDTFSEITSELIALAVDGDRRAVEKIVRTLQKPIYGVAVRMLLDRVDAEDATQEALIRIITRLAQYRGEAKFSTWAWRIAVRRILDFREERTAAAQRTFDAFANDLAQGRDDEAVPRPEDELLHRQLKVVCSRAMLQCLDGDHRIAFILGEILGFSSDEAAEVLEIEAAAFRKRLSRARTALVEFLSRTCGVFDAKAPCACHRRLDRAITLGRVKRDDLEVRPEEGRNLPGLQAHLSTLSEMHRLTAYYRSDPDPMSKRDFVVTLRTMIHQYKEPPS</sequence>
<evidence type="ECO:0000256" key="2">
    <source>
        <dbReference type="ARBA" id="ARBA00023015"/>
    </source>
</evidence>
<dbReference type="PANTHER" id="PTHR43133:SF51">
    <property type="entry name" value="RNA POLYMERASE SIGMA FACTOR"/>
    <property type="match status" value="1"/>
</dbReference>
<comment type="similarity">
    <text evidence="1">Belongs to the sigma-70 factor family. ECF subfamily.</text>
</comment>
<name>A0ABZ2K119_9BACT</name>
<dbReference type="Gene3D" id="1.10.1740.10">
    <property type="match status" value="1"/>
</dbReference>
<feature type="domain" description="RNA polymerase sigma factor 70 region 4 type 2" evidence="6">
    <location>
        <begin position="137"/>
        <end position="185"/>
    </location>
</feature>
<evidence type="ECO:0000313" key="7">
    <source>
        <dbReference type="EMBL" id="WXA91255.1"/>
    </source>
</evidence>
<keyword evidence="2" id="KW-0805">Transcription regulation</keyword>
<dbReference type="PANTHER" id="PTHR43133">
    <property type="entry name" value="RNA POLYMERASE ECF-TYPE SIGMA FACTO"/>
    <property type="match status" value="1"/>
</dbReference>
<feature type="domain" description="RNA polymerase sigma-70 region 2" evidence="5">
    <location>
        <begin position="30"/>
        <end position="92"/>
    </location>
</feature>
<dbReference type="InterPro" id="IPR007627">
    <property type="entry name" value="RNA_pol_sigma70_r2"/>
</dbReference>
<dbReference type="InterPro" id="IPR013324">
    <property type="entry name" value="RNA_pol_sigma_r3/r4-like"/>
</dbReference>
<accession>A0ABZ2K119</accession>
<evidence type="ECO:0000313" key="8">
    <source>
        <dbReference type="Proteomes" id="UP001379533"/>
    </source>
</evidence>
<dbReference type="RefSeq" id="WP_394841874.1">
    <property type="nucleotide sequence ID" value="NZ_CP089982.1"/>
</dbReference>
<dbReference type="InterPro" id="IPR036388">
    <property type="entry name" value="WH-like_DNA-bd_sf"/>
</dbReference>
<evidence type="ECO:0000256" key="1">
    <source>
        <dbReference type="ARBA" id="ARBA00010641"/>
    </source>
</evidence>
<dbReference type="Gene3D" id="1.10.10.10">
    <property type="entry name" value="Winged helix-like DNA-binding domain superfamily/Winged helix DNA-binding domain"/>
    <property type="match status" value="1"/>
</dbReference>
<evidence type="ECO:0000256" key="4">
    <source>
        <dbReference type="ARBA" id="ARBA00023163"/>
    </source>
</evidence>
<proteinExistence type="inferred from homology"/>